<evidence type="ECO:0000313" key="1">
    <source>
        <dbReference type="EMBL" id="SBV99115.1"/>
    </source>
</evidence>
<reference evidence="1" key="1">
    <citation type="submission" date="2016-04" db="EMBL/GenBank/DDBJ databases">
        <authorList>
            <person name="Evans L.H."/>
            <person name="Alamgir A."/>
            <person name="Owens N."/>
            <person name="Weber N.D."/>
            <person name="Virtaneva K."/>
            <person name="Barbian K."/>
            <person name="Babar A."/>
            <person name="Rosenke K."/>
        </authorList>
    </citation>
    <scope>NUCLEOTIDE SEQUENCE</scope>
    <source>
        <strain evidence="1">86-2</strain>
    </source>
</reference>
<sequence>MTVLQLLFIVTFLLSVNYRKDLYIRQFISKKIPEKEYFFEDTIYINNNSLEIQEPLS</sequence>
<dbReference type="AlphaFoldDB" id="A0A212JIL8"/>
<organism evidence="1">
    <name type="scientific">uncultured Dysgonomonas sp</name>
    <dbReference type="NCBI Taxonomy" id="206096"/>
    <lineage>
        <taxon>Bacteria</taxon>
        <taxon>Pseudomonadati</taxon>
        <taxon>Bacteroidota</taxon>
        <taxon>Bacteroidia</taxon>
        <taxon>Bacteroidales</taxon>
        <taxon>Dysgonomonadaceae</taxon>
        <taxon>Dysgonomonas</taxon>
        <taxon>environmental samples</taxon>
    </lineage>
</organism>
<proteinExistence type="predicted"/>
<protein>
    <submittedName>
        <fullName evidence="1">Uncharacterized protein</fullName>
    </submittedName>
</protein>
<gene>
    <name evidence="1" type="ORF">KL86DYS2_11580</name>
</gene>
<accession>A0A212JIL8</accession>
<name>A0A212JIL8_9BACT</name>
<dbReference type="EMBL" id="FLUL01000001">
    <property type="protein sequence ID" value="SBV99115.1"/>
    <property type="molecule type" value="Genomic_DNA"/>
</dbReference>